<protein>
    <submittedName>
        <fullName evidence="1">Uncharacterized protein</fullName>
    </submittedName>
</protein>
<organism evidence="1 2">
    <name type="scientific">Rhizosphaericola mali</name>
    <dbReference type="NCBI Taxonomy" id="2545455"/>
    <lineage>
        <taxon>Bacteria</taxon>
        <taxon>Pseudomonadati</taxon>
        <taxon>Bacteroidota</taxon>
        <taxon>Chitinophagia</taxon>
        <taxon>Chitinophagales</taxon>
        <taxon>Chitinophagaceae</taxon>
        <taxon>Rhizosphaericola</taxon>
    </lineage>
</organism>
<dbReference type="OrthoDB" id="981208at2"/>
<gene>
    <name evidence="1" type="ORF">E0W69_001330</name>
</gene>
<name>A0A5P2FW21_9BACT</name>
<dbReference type="Proteomes" id="UP000292424">
    <property type="component" value="Chromosome"/>
</dbReference>
<evidence type="ECO:0000313" key="2">
    <source>
        <dbReference type="Proteomes" id="UP000292424"/>
    </source>
</evidence>
<dbReference type="AlphaFoldDB" id="A0A5P2FW21"/>
<sequence>MKNVDYKENINCIRETSNGLYRIILDFATINILPFLIQDDYKFVWVHNHTTGKGFDWEEFNLPIVNNSTHLKILAKSLNFDFIMETSAFKDIMKDLTGGIELIQMNKIPPYYLNLDIIKGKQRFNILQNNCDFLFEVDIPSATDYGTLISPNKDYLESLLNNQKIDWSNLP</sequence>
<accession>A0A5P2FW21</accession>
<keyword evidence="2" id="KW-1185">Reference proteome</keyword>
<evidence type="ECO:0000313" key="1">
    <source>
        <dbReference type="EMBL" id="QES87355.1"/>
    </source>
</evidence>
<reference evidence="1 2" key="1">
    <citation type="submission" date="2019-09" db="EMBL/GenBank/DDBJ databases">
        <title>Complete genome sequence of Arachidicoccus sp. B3-10 isolated from apple orchard soil.</title>
        <authorList>
            <person name="Kim H.S."/>
            <person name="Han K.-I."/>
            <person name="Suh M.K."/>
            <person name="Lee K.C."/>
            <person name="Eom M.K."/>
            <person name="Kim J.-S."/>
            <person name="Kang S.W."/>
            <person name="Sin Y."/>
            <person name="Lee J.-S."/>
        </authorList>
    </citation>
    <scope>NUCLEOTIDE SEQUENCE [LARGE SCALE GENOMIC DNA]</scope>
    <source>
        <strain evidence="1 2">B3-10</strain>
    </source>
</reference>
<dbReference type="KEGG" id="arac:E0W69_001330"/>
<dbReference type="RefSeq" id="WP_131328233.1">
    <property type="nucleotide sequence ID" value="NZ_CP044016.1"/>
</dbReference>
<proteinExistence type="predicted"/>
<dbReference type="EMBL" id="CP044016">
    <property type="protein sequence ID" value="QES87355.1"/>
    <property type="molecule type" value="Genomic_DNA"/>
</dbReference>